<evidence type="ECO:0000313" key="2">
    <source>
        <dbReference type="EMBL" id="PIK52648.1"/>
    </source>
</evidence>
<dbReference type="EMBL" id="MRZV01000319">
    <property type="protein sequence ID" value="PIK52648.1"/>
    <property type="molecule type" value="Genomic_DNA"/>
</dbReference>
<organism evidence="2 3">
    <name type="scientific">Stichopus japonicus</name>
    <name type="common">Sea cucumber</name>
    <dbReference type="NCBI Taxonomy" id="307972"/>
    <lineage>
        <taxon>Eukaryota</taxon>
        <taxon>Metazoa</taxon>
        <taxon>Echinodermata</taxon>
        <taxon>Eleutherozoa</taxon>
        <taxon>Echinozoa</taxon>
        <taxon>Holothuroidea</taxon>
        <taxon>Aspidochirotacea</taxon>
        <taxon>Aspidochirotida</taxon>
        <taxon>Stichopodidae</taxon>
        <taxon>Apostichopus</taxon>
    </lineage>
</organism>
<name>A0A2G8KXC6_STIJA</name>
<sequence>MFSADKCLKSGENPGMCVSHMISKISDEERLLHSKVLILVTLLLLLIWGQAAEERSNSPVDEDGEVASKDQTEPKKRQYAPGMNVSFGARAFLNMKNQKTLKTVKRLKKKEAEKTASPKPQPENLTEKKKKKKGLESFVPMSNDAEEEDTPPMSKKKRYFEENEPEGEGSGKKLTSKQ</sequence>
<protein>
    <submittedName>
        <fullName evidence="2">Uncharacterized protein</fullName>
    </submittedName>
</protein>
<evidence type="ECO:0000313" key="3">
    <source>
        <dbReference type="Proteomes" id="UP000230750"/>
    </source>
</evidence>
<accession>A0A2G8KXC6</accession>
<comment type="caution">
    <text evidence="2">The sequence shown here is derived from an EMBL/GenBank/DDBJ whole genome shotgun (WGS) entry which is preliminary data.</text>
</comment>
<feature type="region of interest" description="Disordered" evidence="1">
    <location>
        <begin position="100"/>
        <end position="178"/>
    </location>
</feature>
<proteinExistence type="predicted"/>
<feature type="compositionally biased region" description="Basic and acidic residues" evidence="1">
    <location>
        <begin position="66"/>
        <end position="76"/>
    </location>
</feature>
<dbReference type="Proteomes" id="UP000230750">
    <property type="component" value="Unassembled WGS sequence"/>
</dbReference>
<evidence type="ECO:0000256" key="1">
    <source>
        <dbReference type="SAM" id="MobiDB-lite"/>
    </source>
</evidence>
<dbReference type="AlphaFoldDB" id="A0A2G8KXC6"/>
<keyword evidence="3" id="KW-1185">Reference proteome</keyword>
<feature type="region of interest" description="Disordered" evidence="1">
    <location>
        <begin position="56"/>
        <end position="83"/>
    </location>
</feature>
<feature type="non-terminal residue" evidence="2">
    <location>
        <position position="178"/>
    </location>
</feature>
<reference evidence="2 3" key="1">
    <citation type="journal article" date="2017" name="PLoS Biol.">
        <title>The sea cucumber genome provides insights into morphological evolution and visceral regeneration.</title>
        <authorList>
            <person name="Zhang X."/>
            <person name="Sun L."/>
            <person name="Yuan J."/>
            <person name="Sun Y."/>
            <person name="Gao Y."/>
            <person name="Zhang L."/>
            <person name="Li S."/>
            <person name="Dai H."/>
            <person name="Hamel J.F."/>
            <person name="Liu C."/>
            <person name="Yu Y."/>
            <person name="Liu S."/>
            <person name="Lin W."/>
            <person name="Guo K."/>
            <person name="Jin S."/>
            <person name="Xu P."/>
            <person name="Storey K.B."/>
            <person name="Huan P."/>
            <person name="Zhang T."/>
            <person name="Zhou Y."/>
            <person name="Zhang J."/>
            <person name="Lin C."/>
            <person name="Li X."/>
            <person name="Xing L."/>
            <person name="Huo D."/>
            <person name="Sun M."/>
            <person name="Wang L."/>
            <person name="Mercier A."/>
            <person name="Li F."/>
            <person name="Yang H."/>
            <person name="Xiang J."/>
        </authorList>
    </citation>
    <scope>NUCLEOTIDE SEQUENCE [LARGE SCALE GENOMIC DNA]</scope>
    <source>
        <strain evidence="2">Shaxun</strain>
        <tissue evidence="2">Muscle</tissue>
    </source>
</reference>
<gene>
    <name evidence="2" type="ORF">BSL78_10464</name>
</gene>